<dbReference type="InterPro" id="IPR013783">
    <property type="entry name" value="Ig-like_fold"/>
</dbReference>
<dbReference type="Pfam" id="PF07679">
    <property type="entry name" value="I-set"/>
    <property type="match status" value="1"/>
</dbReference>
<comment type="caution">
    <text evidence="3">The sequence shown here is derived from an EMBL/GenBank/DDBJ whole genome shotgun (WGS) entry which is preliminary data.</text>
</comment>
<dbReference type="Proteomes" id="UP001159363">
    <property type="component" value="Chromosome 2"/>
</dbReference>
<evidence type="ECO:0000259" key="1">
    <source>
        <dbReference type="Pfam" id="PF01682"/>
    </source>
</evidence>
<name>A0ABQ9IAV2_9NEOP</name>
<sequence length="100" mass="11087">MQLTIRDISEADVGDYYCHAENPFGSVSRPVSVRIRNVAATNNVTQCCIEQNVTSGCMEACSFYLDIDAVIDKPQCINDFDKLMRCAAGKEPHVCLFAFT</sequence>
<accession>A0ABQ9IAV2</accession>
<feature type="domain" description="Immunoglobulin I-set" evidence="2">
    <location>
        <begin position="2"/>
        <end position="34"/>
    </location>
</feature>
<organism evidence="3 4">
    <name type="scientific">Dryococelus australis</name>
    <dbReference type="NCBI Taxonomy" id="614101"/>
    <lineage>
        <taxon>Eukaryota</taxon>
        <taxon>Metazoa</taxon>
        <taxon>Ecdysozoa</taxon>
        <taxon>Arthropoda</taxon>
        <taxon>Hexapoda</taxon>
        <taxon>Insecta</taxon>
        <taxon>Pterygota</taxon>
        <taxon>Neoptera</taxon>
        <taxon>Polyneoptera</taxon>
        <taxon>Phasmatodea</taxon>
        <taxon>Verophasmatodea</taxon>
        <taxon>Anareolatae</taxon>
        <taxon>Phasmatidae</taxon>
        <taxon>Eurycanthinae</taxon>
        <taxon>Dryococelus</taxon>
    </lineage>
</organism>
<dbReference type="InterPro" id="IPR002602">
    <property type="entry name" value="DB"/>
</dbReference>
<dbReference type="InterPro" id="IPR036179">
    <property type="entry name" value="Ig-like_dom_sf"/>
</dbReference>
<dbReference type="Pfam" id="PF01682">
    <property type="entry name" value="DB"/>
    <property type="match status" value="1"/>
</dbReference>
<evidence type="ECO:0000259" key="2">
    <source>
        <dbReference type="Pfam" id="PF07679"/>
    </source>
</evidence>
<dbReference type="Gene3D" id="2.60.40.10">
    <property type="entry name" value="Immunoglobulins"/>
    <property type="match status" value="1"/>
</dbReference>
<evidence type="ECO:0000313" key="4">
    <source>
        <dbReference type="Proteomes" id="UP001159363"/>
    </source>
</evidence>
<evidence type="ECO:0008006" key="5">
    <source>
        <dbReference type="Google" id="ProtNLM"/>
    </source>
</evidence>
<reference evidence="3 4" key="1">
    <citation type="submission" date="2023-02" db="EMBL/GenBank/DDBJ databases">
        <title>LHISI_Scaffold_Assembly.</title>
        <authorList>
            <person name="Stuart O.P."/>
            <person name="Cleave R."/>
            <person name="Magrath M.J.L."/>
            <person name="Mikheyev A.S."/>
        </authorList>
    </citation>
    <scope>NUCLEOTIDE SEQUENCE [LARGE SCALE GENOMIC DNA]</scope>
    <source>
        <strain evidence="3">Daus_M_001</strain>
        <tissue evidence="3">Leg muscle</tissue>
    </source>
</reference>
<feature type="domain" description="Domain of unknown function DB" evidence="1">
    <location>
        <begin position="47"/>
        <end position="93"/>
    </location>
</feature>
<protein>
    <recommendedName>
        <fullName evidence="5">Ig-like domain-containing protein</fullName>
    </recommendedName>
</protein>
<dbReference type="InterPro" id="IPR013098">
    <property type="entry name" value="Ig_I-set"/>
</dbReference>
<dbReference type="EMBL" id="JARBHB010000002">
    <property type="protein sequence ID" value="KAJ8893793.1"/>
    <property type="molecule type" value="Genomic_DNA"/>
</dbReference>
<dbReference type="SUPFAM" id="SSF48726">
    <property type="entry name" value="Immunoglobulin"/>
    <property type="match status" value="1"/>
</dbReference>
<proteinExistence type="predicted"/>
<evidence type="ECO:0000313" key="3">
    <source>
        <dbReference type="EMBL" id="KAJ8893793.1"/>
    </source>
</evidence>
<keyword evidence="4" id="KW-1185">Reference proteome</keyword>
<gene>
    <name evidence="3" type="ORF">PR048_006394</name>
</gene>